<feature type="region of interest" description="Disordered" evidence="1">
    <location>
        <begin position="32"/>
        <end position="55"/>
    </location>
</feature>
<dbReference type="AlphaFoldDB" id="G0USR2"/>
<proteinExistence type="predicted"/>
<name>G0USR2_TRYCI</name>
<dbReference type="EMBL" id="HE575321">
    <property type="protein sequence ID" value="CCC92425.1"/>
    <property type="molecule type" value="Genomic_DNA"/>
</dbReference>
<evidence type="ECO:0000256" key="1">
    <source>
        <dbReference type="SAM" id="MobiDB-lite"/>
    </source>
</evidence>
<accession>G0USR2</accession>
<protein>
    <submittedName>
        <fullName evidence="2">Uncharacterized protein TCIL3000_8_6520</fullName>
    </submittedName>
</protein>
<feature type="region of interest" description="Disordered" evidence="1">
    <location>
        <begin position="149"/>
        <end position="177"/>
    </location>
</feature>
<organism evidence="2">
    <name type="scientific">Trypanosoma congolense (strain IL3000)</name>
    <dbReference type="NCBI Taxonomy" id="1068625"/>
    <lineage>
        <taxon>Eukaryota</taxon>
        <taxon>Discoba</taxon>
        <taxon>Euglenozoa</taxon>
        <taxon>Kinetoplastea</taxon>
        <taxon>Metakinetoplastina</taxon>
        <taxon>Trypanosomatida</taxon>
        <taxon>Trypanosomatidae</taxon>
        <taxon>Trypanosoma</taxon>
        <taxon>Nannomonas</taxon>
    </lineage>
</organism>
<gene>
    <name evidence="2" type="ORF">TCIL3000_8_6520</name>
</gene>
<evidence type="ECO:0000313" key="2">
    <source>
        <dbReference type="EMBL" id="CCC92425.1"/>
    </source>
</evidence>
<reference evidence="2" key="1">
    <citation type="journal article" date="2012" name="Proc. Natl. Acad. Sci. U.S.A.">
        <title>Antigenic diversity is generated by distinct evolutionary mechanisms in African trypanosome species.</title>
        <authorList>
            <person name="Jackson A.P."/>
            <person name="Berry A."/>
            <person name="Aslett M."/>
            <person name="Allison H.C."/>
            <person name="Burton P."/>
            <person name="Vavrova-Anderson J."/>
            <person name="Brown R."/>
            <person name="Browne H."/>
            <person name="Corton N."/>
            <person name="Hauser H."/>
            <person name="Gamble J."/>
            <person name="Gilderthorp R."/>
            <person name="Marcello L."/>
            <person name="McQuillan J."/>
            <person name="Otto T.D."/>
            <person name="Quail M.A."/>
            <person name="Sanders M.J."/>
            <person name="van Tonder A."/>
            <person name="Ginger M.L."/>
            <person name="Field M.C."/>
            <person name="Barry J.D."/>
            <person name="Hertz-Fowler C."/>
            <person name="Berriman M."/>
        </authorList>
    </citation>
    <scope>NUCLEOTIDE SEQUENCE</scope>
    <source>
        <strain evidence="2">IL3000</strain>
    </source>
</reference>
<dbReference type="VEuPathDB" id="TriTrypDB:TcIL3000_8_6520"/>
<sequence>MPSNSLESSGTGTGIFFTPSKGNIFLQMTPCAESNENESNGTTLKDSLHSGSWGQSSQVPLYVLPVTEDKWLSHIPSVVERRTSRRSSSQLGRAPASSFLNSYTKSSLSSYPPFVAGQGRVGGPASCKTCDAPQYLPAAGPEIPRTEIQTATTDQPSSPASPLQTTIPRLFSNPTPQGFHQRVMEAQKRQMNKLLHNRQPETGGKW</sequence>